<protein>
    <recommendedName>
        <fullName evidence="3">N-acetyltransferase domain-containing protein</fullName>
    </recommendedName>
</protein>
<dbReference type="Proteomes" id="UP001642540">
    <property type="component" value="Unassembled WGS sequence"/>
</dbReference>
<name>A0ABP1QV48_9HEXA</name>
<dbReference type="CDD" id="cd04301">
    <property type="entry name" value="NAT_SF"/>
    <property type="match status" value="1"/>
</dbReference>
<organism evidence="1 2">
    <name type="scientific">Orchesella dallaii</name>
    <dbReference type="NCBI Taxonomy" id="48710"/>
    <lineage>
        <taxon>Eukaryota</taxon>
        <taxon>Metazoa</taxon>
        <taxon>Ecdysozoa</taxon>
        <taxon>Arthropoda</taxon>
        <taxon>Hexapoda</taxon>
        <taxon>Collembola</taxon>
        <taxon>Entomobryomorpha</taxon>
        <taxon>Entomobryoidea</taxon>
        <taxon>Orchesellidae</taxon>
        <taxon>Orchesellinae</taxon>
        <taxon>Orchesella</taxon>
    </lineage>
</organism>
<gene>
    <name evidence="1" type="ORF">ODALV1_LOCUS15625</name>
</gene>
<dbReference type="Gene3D" id="3.40.630.30">
    <property type="match status" value="1"/>
</dbReference>
<accession>A0ABP1QV48</accession>
<evidence type="ECO:0000313" key="2">
    <source>
        <dbReference type="Proteomes" id="UP001642540"/>
    </source>
</evidence>
<evidence type="ECO:0008006" key="3">
    <source>
        <dbReference type="Google" id="ProtNLM"/>
    </source>
</evidence>
<evidence type="ECO:0000313" key="1">
    <source>
        <dbReference type="EMBL" id="CAL8112387.1"/>
    </source>
</evidence>
<dbReference type="InterPro" id="IPR016181">
    <property type="entry name" value="Acyl_CoA_acyltransferase"/>
</dbReference>
<dbReference type="SUPFAM" id="SSF55729">
    <property type="entry name" value="Acyl-CoA N-acyltransferases (Nat)"/>
    <property type="match status" value="1"/>
</dbReference>
<comment type="caution">
    <text evidence="1">The sequence shown here is derived from an EMBL/GenBank/DDBJ whole genome shotgun (WGS) entry which is preliminary data.</text>
</comment>
<keyword evidence="2" id="KW-1185">Reference proteome</keyword>
<dbReference type="EMBL" id="CAXLJM020000048">
    <property type="protein sequence ID" value="CAL8112387.1"/>
    <property type="molecule type" value="Genomic_DNA"/>
</dbReference>
<reference evidence="1 2" key="1">
    <citation type="submission" date="2024-08" db="EMBL/GenBank/DDBJ databases">
        <authorList>
            <person name="Cucini C."/>
            <person name="Frati F."/>
        </authorList>
    </citation>
    <scope>NUCLEOTIDE SEQUENCE [LARGE SCALE GENOMIC DNA]</scope>
</reference>
<proteinExistence type="predicted"/>
<sequence>MASSSSPPNHVIREALTDPEILSCYPVIKELRPHITSPTELLTRVKLQQQNDRFHLMYIADTTPDSPDTPITVSILGYRINNKLFYGKELYVDDLCTYSLGAKKKGYGGALLDWAIAKGKEEKCDVVTLDSGYTRSDAHRLYLNKKFTMKCHHFCYEITTQK</sequence>